<reference evidence="1 2" key="1">
    <citation type="submission" date="2024-04" db="EMBL/GenBank/DDBJ databases">
        <title>Draft genome sequence of Sessilibacter corallicola NBRC 116591.</title>
        <authorList>
            <person name="Miyakawa T."/>
            <person name="Kusuya Y."/>
            <person name="Miura T."/>
        </authorList>
    </citation>
    <scope>NUCLEOTIDE SEQUENCE [LARGE SCALE GENOMIC DNA]</scope>
    <source>
        <strain evidence="1 2">KU-00831-HH</strain>
    </source>
</reference>
<dbReference type="EMBL" id="BAABWN010000007">
    <property type="protein sequence ID" value="GAA6168527.1"/>
    <property type="molecule type" value="Genomic_DNA"/>
</dbReference>
<name>A0ABQ0AAD3_9GAMM</name>
<sequence>MRPTIILALLLSGCSSINTMCELSEQERSILEINTHDFLHQPQGGQCNNTVDDQSYSSKELPDLCLVVTQQSENDYCPPTIDGEGVLIYDPETLKPISVIAFPAPDWYIKDLKKKGLL</sequence>
<dbReference type="Proteomes" id="UP001465153">
    <property type="component" value="Unassembled WGS sequence"/>
</dbReference>
<keyword evidence="2" id="KW-1185">Reference proteome</keyword>
<gene>
    <name evidence="1" type="ORF">NBRC116591_23380</name>
</gene>
<organism evidence="1 2">
    <name type="scientific">Sessilibacter corallicola</name>
    <dbReference type="NCBI Taxonomy" id="2904075"/>
    <lineage>
        <taxon>Bacteria</taxon>
        <taxon>Pseudomonadati</taxon>
        <taxon>Pseudomonadota</taxon>
        <taxon>Gammaproteobacteria</taxon>
        <taxon>Cellvibrionales</taxon>
        <taxon>Cellvibrionaceae</taxon>
        <taxon>Sessilibacter</taxon>
    </lineage>
</organism>
<evidence type="ECO:0008006" key="3">
    <source>
        <dbReference type="Google" id="ProtNLM"/>
    </source>
</evidence>
<evidence type="ECO:0000313" key="1">
    <source>
        <dbReference type="EMBL" id="GAA6168527.1"/>
    </source>
</evidence>
<evidence type="ECO:0000313" key="2">
    <source>
        <dbReference type="Proteomes" id="UP001465153"/>
    </source>
</evidence>
<accession>A0ABQ0AAD3</accession>
<proteinExistence type="predicted"/>
<comment type="caution">
    <text evidence="1">The sequence shown here is derived from an EMBL/GenBank/DDBJ whole genome shotgun (WGS) entry which is preliminary data.</text>
</comment>
<protein>
    <recommendedName>
        <fullName evidence="3">Lipoprotein</fullName>
    </recommendedName>
</protein>